<evidence type="ECO:0000313" key="2">
    <source>
        <dbReference type="EMBL" id="MPC92164.1"/>
    </source>
</evidence>
<organism evidence="2 3">
    <name type="scientific">Portunus trituberculatus</name>
    <name type="common">Swimming crab</name>
    <name type="synonym">Neptunus trituberculatus</name>
    <dbReference type="NCBI Taxonomy" id="210409"/>
    <lineage>
        <taxon>Eukaryota</taxon>
        <taxon>Metazoa</taxon>
        <taxon>Ecdysozoa</taxon>
        <taxon>Arthropoda</taxon>
        <taxon>Crustacea</taxon>
        <taxon>Multicrustacea</taxon>
        <taxon>Malacostraca</taxon>
        <taxon>Eumalacostraca</taxon>
        <taxon>Eucarida</taxon>
        <taxon>Decapoda</taxon>
        <taxon>Pleocyemata</taxon>
        <taxon>Brachyura</taxon>
        <taxon>Eubrachyura</taxon>
        <taxon>Portunoidea</taxon>
        <taxon>Portunidae</taxon>
        <taxon>Portuninae</taxon>
        <taxon>Portunus</taxon>
    </lineage>
</organism>
<evidence type="ECO:0000313" key="3">
    <source>
        <dbReference type="Proteomes" id="UP000324222"/>
    </source>
</evidence>
<dbReference type="Proteomes" id="UP000324222">
    <property type="component" value="Unassembled WGS sequence"/>
</dbReference>
<dbReference type="OrthoDB" id="6380254at2759"/>
<feature type="compositionally biased region" description="Basic and acidic residues" evidence="1">
    <location>
        <begin position="13"/>
        <end position="23"/>
    </location>
</feature>
<comment type="caution">
    <text evidence="2">The sequence shown here is derived from an EMBL/GenBank/DDBJ whole genome shotgun (WGS) entry which is preliminary data.</text>
</comment>
<evidence type="ECO:0008006" key="4">
    <source>
        <dbReference type="Google" id="ProtNLM"/>
    </source>
</evidence>
<accession>A0A5B7JIJ2</accession>
<reference evidence="2 3" key="1">
    <citation type="submission" date="2019-05" db="EMBL/GenBank/DDBJ databases">
        <title>Another draft genome of Portunus trituberculatus and its Hox gene families provides insights of decapod evolution.</title>
        <authorList>
            <person name="Jeong J.-H."/>
            <person name="Song I."/>
            <person name="Kim S."/>
            <person name="Choi T."/>
            <person name="Kim D."/>
            <person name="Ryu S."/>
            <person name="Kim W."/>
        </authorList>
    </citation>
    <scope>NUCLEOTIDE SEQUENCE [LARGE SCALE GENOMIC DNA]</scope>
    <source>
        <tissue evidence="2">Muscle</tissue>
    </source>
</reference>
<sequence>MRTRKYVAPGRQGHADRERDQHSRRGPVMKMIHRKFSICIVGDSMVKNTGSHLKTRMSGSSQICLRGARFQDRKTVAEKTQNYENGLLVIQGGRNDLERIGRIGEEEETVKEVVEAVKAAEGKNLSVAVVGVIRRSREGDRYE</sequence>
<keyword evidence="3" id="KW-1185">Reference proteome</keyword>
<name>A0A5B7JIJ2_PORTR</name>
<gene>
    <name evidence="2" type="ORF">E2C01_087236</name>
</gene>
<protein>
    <recommendedName>
        <fullName evidence="4">SGNH hydrolase-type esterase domain-containing protein</fullName>
    </recommendedName>
</protein>
<feature type="region of interest" description="Disordered" evidence="1">
    <location>
        <begin position="1"/>
        <end position="26"/>
    </location>
</feature>
<dbReference type="AlphaFoldDB" id="A0A5B7JIJ2"/>
<proteinExistence type="predicted"/>
<dbReference type="EMBL" id="VSRR010090294">
    <property type="protein sequence ID" value="MPC92164.1"/>
    <property type="molecule type" value="Genomic_DNA"/>
</dbReference>
<evidence type="ECO:0000256" key="1">
    <source>
        <dbReference type="SAM" id="MobiDB-lite"/>
    </source>
</evidence>